<keyword evidence="3" id="KW-1185">Reference proteome</keyword>
<evidence type="ECO:0000313" key="3">
    <source>
        <dbReference type="Proteomes" id="UP000075766"/>
    </source>
</evidence>
<feature type="domain" description="AAA+ ATPase" evidence="1">
    <location>
        <begin position="22"/>
        <end position="353"/>
    </location>
</feature>
<dbReference type="SMART" id="SM00382">
    <property type="entry name" value="AAA"/>
    <property type="match status" value="1"/>
</dbReference>
<proteinExistence type="predicted"/>
<organism evidence="2 3">
    <name type="scientific">Marichromatium gracile</name>
    <name type="common">Chromatium gracile</name>
    <dbReference type="NCBI Taxonomy" id="1048"/>
    <lineage>
        <taxon>Bacteria</taxon>
        <taxon>Pseudomonadati</taxon>
        <taxon>Pseudomonadota</taxon>
        <taxon>Gammaproteobacteria</taxon>
        <taxon>Chromatiales</taxon>
        <taxon>Chromatiaceae</taxon>
        <taxon>Marichromatium</taxon>
    </lineage>
</organism>
<accession>A0ABR5VPT3</accession>
<evidence type="ECO:0000313" key="2">
    <source>
        <dbReference type="EMBL" id="KXX66258.1"/>
    </source>
</evidence>
<sequence>MKVLSLTLLNFRGIESLHVDFTQRTTAFVGINGAGKSAVLDALAIGLSQLTWRLDGQPLKARPIALDDIREGADFARITLTAQLRGEGLQWSIVTNRLKGSYPDPLRKSDLTALNAAVSALHEEWKHVEREWQEPHDLPLAVYYDVNRAVLDIPIRVREQFQDKPSDVYRDALDHGGADFKRFFIWFRHREDIENEQRRDHPAFRDPDLETVRTAVDLFTGFRDLRIRRKPLRMTLVKQGLELNVTQLSDGERNMLALVGDLARRLCLLNPNRERPNEGQGVVLIDEIDLHLHPGWQRTVVASLERAFPNCQFIVTTHSPQVVGELAPESVMLLRGGALLGHAPRALGLSSGEVLEELMEGRARNPEVAAQLDTIHRHIDDDRLAEAQAALDQLRARIGDIPEVLAVQASIDSLGWLMDEEA</sequence>
<protein>
    <submittedName>
        <fullName evidence="2">Chromosome segregation protein SMC</fullName>
    </submittedName>
</protein>
<name>A0ABR5VPT3_MARGR</name>
<dbReference type="InterPro" id="IPR003593">
    <property type="entry name" value="AAA+_ATPase"/>
</dbReference>
<dbReference type="PANTHER" id="PTHR32182">
    <property type="entry name" value="DNA REPLICATION AND REPAIR PROTEIN RECF"/>
    <property type="match status" value="1"/>
</dbReference>
<reference evidence="2 3" key="1">
    <citation type="submission" date="2016-02" db="EMBL/GenBank/DDBJ databases">
        <title>Genome sequence of Marichromatium gracile YL-28, a purple sulfur bacterium.</title>
        <authorList>
            <person name="Zhao C."/>
            <person name="Hong X."/>
            <person name="Chen S."/>
            <person name="Yang S."/>
        </authorList>
    </citation>
    <scope>NUCLEOTIDE SEQUENCE [LARGE SCALE GENOMIC DNA]</scope>
    <source>
        <strain evidence="2 3">YL28</strain>
    </source>
</reference>
<dbReference type="InterPro" id="IPR027417">
    <property type="entry name" value="P-loop_NTPase"/>
</dbReference>
<dbReference type="Pfam" id="PF13304">
    <property type="entry name" value="AAA_21"/>
    <property type="match status" value="1"/>
</dbReference>
<gene>
    <name evidence="2" type="ORF">AY586_05765</name>
</gene>
<dbReference type="InterPro" id="IPR003959">
    <property type="entry name" value="ATPase_AAA_core"/>
</dbReference>
<evidence type="ECO:0000259" key="1">
    <source>
        <dbReference type="SMART" id="SM00382"/>
    </source>
</evidence>
<dbReference type="Proteomes" id="UP000075766">
    <property type="component" value="Unassembled WGS sequence"/>
</dbReference>
<dbReference type="EMBL" id="LSYU01000002">
    <property type="protein sequence ID" value="KXX66258.1"/>
    <property type="molecule type" value="Genomic_DNA"/>
</dbReference>
<comment type="caution">
    <text evidence="2">The sequence shown here is derived from an EMBL/GenBank/DDBJ whole genome shotgun (WGS) entry which is preliminary data.</text>
</comment>
<dbReference type="Gene3D" id="3.40.50.300">
    <property type="entry name" value="P-loop containing nucleotide triphosphate hydrolases"/>
    <property type="match status" value="2"/>
</dbReference>
<dbReference type="RefSeq" id="WP_062271483.1">
    <property type="nucleotide sequence ID" value="NZ_LSYU01000002.1"/>
</dbReference>
<dbReference type="PANTHER" id="PTHR32182:SF23">
    <property type="entry name" value="ATP BINDING PROTEIN"/>
    <property type="match status" value="1"/>
</dbReference>
<dbReference type="SUPFAM" id="SSF52540">
    <property type="entry name" value="P-loop containing nucleoside triphosphate hydrolases"/>
    <property type="match status" value="1"/>
</dbReference>